<name>A0A420WKS1_9PROT</name>
<evidence type="ECO:0000313" key="2">
    <source>
        <dbReference type="EMBL" id="RKQ71569.1"/>
    </source>
</evidence>
<keyword evidence="1" id="KW-0732">Signal</keyword>
<proteinExistence type="predicted"/>
<comment type="caution">
    <text evidence="2">The sequence shown here is derived from an EMBL/GenBank/DDBJ whole genome shotgun (WGS) entry which is preliminary data.</text>
</comment>
<accession>A0A420WKS1</accession>
<evidence type="ECO:0000313" key="3">
    <source>
        <dbReference type="Proteomes" id="UP000282211"/>
    </source>
</evidence>
<organism evidence="2 3">
    <name type="scientific">Litorimonas taeanensis</name>
    <dbReference type="NCBI Taxonomy" id="568099"/>
    <lineage>
        <taxon>Bacteria</taxon>
        <taxon>Pseudomonadati</taxon>
        <taxon>Pseudomonadota</taxon>
        <taxon>Alphaproteobacteria</taxon>
        <taxon>Maricaulales</taxon>
        <taxon>Robiginitomaculaceae</taxon>
    </lineage>
</organism>
<dbReference type="AlphaFoldDB" id="A0A420WKS1"/>
<evidence type="ECO:0008006" key="4">
    <source>
        <dbReference type="Google" id="ProtNLM"/>
    </source>
</evidence>
<protein>
    <recommendedName>
        <fullName evidence="4">Lipoprotein</fullName>
    </recommendedName>
</protein>
<dbReference type="EMBL" id="RBII01000001">
    <property type="protein sequence ID" value="RKQ71569.1"/>
    <property type="molecule type" value="Genomic_DNA"/>
</dbReference>
<dbReference type="Proteomes" id="UP000282211">
    <property type="component" value="Unassembled WGS sequence"/>
</dbReference>
<dbReference type="PROSITE" id="PS51257">
    <property type="entry name" value="PROKAR_LIPOPROTEIN"/>
    <property type="match status" value="1"/>
</dbReference>
<feature type="signal peptide" evidence="1">
    <location>
        <begin position="1"/>
        <end position="21"/>
    </location>
</feature>
<sequence length="164" mass="18235">MKKSQTLSPFILALISLSFTACTTTPDPEEICTTEWIAPRAEKAVKKIEKKTNSAMNSLRKAGEAYSQGKQPSVFTMMRLSSSLEKLEKELTDGQGISDIKFLARTCNDPEILTKSVRNVFESQGVPEKLLNFIENTNLYQSIIDENLNDIQLNINSPSQGNST</sequence>
<dbReference type="InParanoid" id="A0A420WKS1"/>
<feature type="chain" id="PRO_5019433137" description="Lipoprotein" evidence="1">
    <location>
        <begin position="22"/>
        <end position="164"/>
    </location>
</feature>
<gene>
    <name evidence="2" type="ORF">DES40_0894</name>
</gene>
<reference evidence="2 3" key="1">
    <citation type="submission" date="2018-10" db="EMBL/GenBank/DDBJ databases">
        <title>Genomic Encyclopedia of Type Strains, Phase IV (KMG-IV): sequencing the most valuable type-strain genomes for metagenomic binning, comparative biology and taxonomic classification.</title>
        <authorList>
            <person name="Goeker M."/>
        </authorList>
    </citation>
    <scope>NUCLEOTIDE SEQUENCE [LARGE SCALE GENOMIC DNA]</scope>
    <source>
        <strain evidence="2 3">DSM 22008</strain>
    </source>
</reference>
<evidence type="ECO:0000256" key="1">
    <source>
        <dbReference type="SAM" id="SignalP"/>
    </source>
</evidence>
<keyword evidence="3" id="KW-1185">Reference proteome</keyword>